<comment type="caution">
    <text evidence="2">The sequence shown here is derived from an EMBL/GenBank/DDBJ whole genome shotgun (WGS) entry which is preliminary data.</text>
</comment>
<evidence type="ECO:0000256" key="1">
    <source>
        <dbReference type="SAM" id="MobiDB-lite"/>
    </source>
</evidence>
<sequence>MAPESSAKIKHFKPYFSPAEVERLSTKQRGKLSVSREEKVRLQACGFIEGVGVRCGFPRKTISTAQTLYMRFHLFFPYKDFNHIDVSLSVLHVSAKLHDTLKKPCDIILASYAIRYPHLVKKGQVDASSVDPRVIEEERKKVLGIERLVLETMCFKFEVDEVGPYVLKISRRLRLDRKACKAAWSIAVDCHRTPAPLSFPPHVIALGSIYVAALLSLESPVPLSNSDAENRPVIEPGTWEYVVETLSKSGLWEEEYFASANQVDDITHYLLDLYTTLLSTPLDPSMHPSPVSPKEPKPSPSTSTPSLPLSAYRLTSYWTPQTLTELKIHLRNRRPGKPAVTPWPNSQVEDESQSAIEGVGQNEGTVRFVWDSIE</sequence>
<accession>A0A4Q1BT89</accession>
<protein>
    <recommendedName>
        <fullName evidence="4">CTD kinase subunit beta</fullName>
    </recommendedName>
</protein>
<dbReference type="SUPFAM" id="SSF47954">
    <property type="entry name" value="Cyclin-like"/>
    <property type="match status" value="2"/>
</dbReference>
<gene>
    <name evidence="2" type="ORF">M231_01434</name>
</gene>
<dbReference type="STRING" id="5217.A0A4Q1BT89"/>
<dbReference type="GO" id="GO:0006357">
    <property type="term" value="P:regulation of transcription by RNA polymerase II"/>
    <property type="evidence" value="ECO:0007669"/>
    <property type="project" value="InterPro"/>
</dbReference>
<dbReference type="VEuPathDB" id="FungiDB:TREMEDRAFT_34483"/>
<dbReference type="EMBL" id="SDIL01000010">
    <property type="protein sequence ID" value="RXK41284.1"/>
    <property type="molecule type" value="Genomic_DNA"/>
</dbReference>
<organism evidence="2 3">
    <name type="scientific">Tremella mesenterica</name>
    <name type="common">Jelly fungus</name>
    <dbReference type="NCBI Taxonomy" id="5217"/>
    <lineage>
        <taxon>Eukaryota</taxon>
        <taxon>Fungi</taxon>
        <taxon>Dikarya</taxon>
        <taxon>Basidiomycota</taxon>
        <taxon>Agaricomycotina</taxon>
        <taxon>Tremellomycetes</taxon>
        <taxon>Tremellales</taxon>
        <taxon>Tremellaceae</taxon>
        <taxon>Tremella</taxon>
    </lineage>
</organism>
<keyword evidence="3" id="KW-1185">Reference proteome</keyword>
<dbReference type="InParanoid" id="A0A4Q1BT89"/>
<dbReference type="Gene3D" id="1.10.472.10">
    <property type="entry name" value="Cyclin-like"/>
    <property type="match status" value="2"/>
</dbReference>
<evidence type="ECO:0000313" key="2">
    <source>
        <dbReference type="EMBL" id="RXK41284.1"/>
    </source>
</evidence>
<dbReference type="GO" id="GO:0016538">
    <property type="term" value="F:cyclin-dependent protein serine/threonine kinase regulator activity"/>
    <property type="evidence" value="ECO:0007669"/>
    <property type="project" value="InterPro"/>
</dbReference>
<dbReference type="AlphaFoldDB" id="A0A4Q1BT89"/>
<dbReference type="InterPro" id="IPR036915">
    <property type="entry name" value="Cyclin-like_sf"/>
</dbReference>
<reference evidence="2 3" key="1">
    <citation type="submission" date="2016-06" db="EMBL/GenBank/DDBJ databases">
        <title>Evolution of pathogenesis and genome organization in the Tremellales.</title>
        <authorList>
            <person name="Cuomo C."/>
            <person name="Litvintseva A."/>
            <person name="Heitman J."/>
            <person name="Chen Y."/>
            <person name="Sun S."/>
            <person name="Springer D."/>
            <person name="Dromer F."/>
            <person name="Young S."/>
            <person name="Zeng Q."/>
            <person name="Chapman S."/>
            <person name="Gujja S."/>
            <person name="Saif S."/>
            <person name="Birren B."/>
        </authorList>
    </citation>
    <scope>NUCLEOTIDE SEQUENCE [LARGE SCALE GENOMIC DNA]</scope>
    <source>
        <strain evidence="2 3">ATCC 28783</strain>
    </source>
</reference>
<dbReference type="FunFam" id="1.10.472.10:FF:000111">
    <property type="entry name" value="Unplaced genomic scaffold supercont1.6, whole genome shotgun sequence"/>
    <property type="match status" value="1"/>
</dbReference>
<dbReference type="InterPro" id="IPR043198">
    <property type="entry name" value="Cyclin/Ssn8"/>
</dbReference>
<dbReference type="Proteomes" id="UP000289152">
    <property type="component" value="Unassembled WGS sequence"/>
</dbReference>
<name>A0A4Q1BT89_TREME</name>
<feature type="region of interest" description="Disordered" evidence="1">
    <location>
        <begin position="334"/>
        <end position="360"/>
    </location>
</feature>
<dbReference type="FunCoup" id="A0A4Q1BT89">
    <property type="interactions" value="76"/>
</dbReference>
<dbReference type="OrthoDB" id="25002at2759"/>
<proteinExistence type="predicted"/>
<feature type="region of interest" description="Disordered" evidence="1">
    <location>
        <begin position="284"/>
        <end position="306"/>
    </location>
</feature>
<evidence type="ECO:0008006" key="4">
    <source>
        <dbReference type="Google" id="ProtNLM"/>
    </source>
</evidence>
<dbReference type="PANTHER" id="PTHR10026">
    <property type="entry name" value="CYCLIN"/>
    <property type="match status" value="1"/>
</dbReference>
<dbReference type="CDD" id="cd20546">
    <property type="entry name" value="CYCLIN_SpCG1C_ScCTK2-like_rpt2"/>
    <property type="match status" value="1"/>
</dbReference>
<evidence type="ECO:0000313" key="3">
    <source>
        <dbReference type="Proteomes" id="UP000289152"/>
    </source>
</evidence>